<dbReference type="Proteomes" id="UP000233786">
    <property type="component" value="Unassembled WGS sequence"/>
</dbReference>
<comment type="caution">
    <text evidence="10">The sequence shown here is derived from an EMBL/GenBank/DDBJ whole genome shotgun (WGS) entry which is preliminary data.</text>
</comment>
<feature type="transmembrane region" description="Helical" evidence="9">
    <location>
        <begin position="30"/>
        <end position="51"/>
    </location>
</feature>
<evidence type="ECO:0000313" key="11">
    <source>
        <dbReference type="Proteomes" id="UP000233786"/>
    </source>
</evidence>
<dbReference type="GO" id="GO:0016758">
    <property type="term" value="F:hexosyltransferase activity"/>
    <property type="evidence" value="ECO:0007669"/>
    <property type="project" value="InterPro"/>
</dbReference>
<keyword evidence="5 9" id="KW-1133">Transmembrane helix</keyword>
<evidence type="ECO:0000313" key="10">
    <source>
        <dbReference type="EMBL" id="PKW13322.1"/>
    </source>
</evidence>
<feature type="transmembrane region" description="Helical" evidence="9">
    <location>
        <begin position="210"/>
        <end position="237"/>
    </location>
</feature>
<evidence type="ECO:0000256" key="7">
    <source>
        <dbReference type="ARBA" id="ARBA00024033"/>
    </source>
</evidence>
<sequence length="492" mass="53302">MGGYGTQGCPSPRYRTGGVIGISARTTRGLTISGLVALCMFTALALALGYANKARCTGPLYDEWGRSEPAYQERAYGDVCYSDIQNLWIGRDIDRHVFPYVNGGIAADGTLYGGVVEYPVLTGVLIWLGAMFAHTDAGFLAASALLMTPFGLAVAWWLGRLSGWRALLWALSPPLVLYAFHNWDLPVVACAAGAVFVVHRWTSASLRRRATAAAVLFGLGFALKLYPALFVLPLALYVLTEGRGEARRFDVRGALQVVGAAVGTAVLANLPFMLAGFGGWLASFDFQSRRQVDISTNSVWYWGFRHWTDSEGFQSAMGVVSPLLILLSFAVACAVGWLRYERAGTYPWIQVSAAMLCGFLLLHKVHSPQYTLWLLPFFVLVSVRWGWIVAYLVADVAMGISIFRWFYLNMSGLPGGIHDGFTAQALMIGVWGRAALLVGLFVAFLAARSTVDDLGPGGPSGAARALPDLADHDVPISTPGNGDQRGRSRWAR</sequence>
<keyword evidence="6 9" id="KW-0472">Membrane</keyword>
<organism evidence="10 11">
    <name type="scientific">Saccharopolyspora spinosa</name>
    <dbReference type="NCBI Taxonomy" id="60894"/>
    <lineage>
        <taxon>Bacteria</taxon>
        <taxon>Bacillati</taxon>
        <taxon>Actinomycetota</taxon>
        <taxon>Actinomycetes</taxon>
        <taxon>Pseudonocardiales</taxon>
        <taxon>Pseudonocardiaceae</taxon>
        <taxon>Saccharopolyspora</taxon>
    </lineage>
</organism>
<evidence type="ECO:0000256" key="3">
    <source>
        <dbReference type="ARBA" id="ARBA00022679"/>
    </source>
</evidence>
<dbReference type="PIRSF" id="PIRSF010361">
    <property type="entry name" value="UCP010361"/>
    <property type="match status" value="1"/>
</dbReference>
<protein>
    <submittedName>
        <fullName evidence="10">Membrane protein</fullName>
    </submittedName>
</protein>
<keyword evidence="2" id="KW-1003">Cell membrane</keyword>
<feature type="transmembrane region" description="Helical" evidence="9">
    <location>
        <begin position="423"/>
        <end position="447"/>
    </location>
</feature>
<reference evidence="10" key="1">
    <citation type="submission" date="2017-12" db="EMBL/GenBank/DDBJ databases">
        <title>Sequencing the genomes of 1000 Actinobacteria strains.</title>
        <authorList>
            <person name="Klenk H.-P."/>
        </authorList>
    </citation>
    <scope>NUCLEOTIDE SEQUENCE [LARGE SCALE GENOMIC DNA]</scope>
    <source>
        <strain evidence="10">DSM 44228</strain>
    </source>
</reference>
<feature type="transmembrane region" description="Helical" evidence="9">
    <location>
        <begin position="344"/>
        <end position="362"/>
    </location>
</feature>
<comment type="similarity">
    <text evidence="7">Belongs to the glycosyltransferase 87 family.</text>
</comment>
<feature type="transmembrane region" description="Helical" evidence="9">
    <location>
        <begin position="111"/>
        <end position="130"/>
    </location>
</feature>
<feature type="transmembrane region" description="Helical" evidence="9">
    <location>
        <begin position="137"/>
        <end position="158"/>
    </location>
</feature>
<feature type="region of interest" description="Disordered" evidence="8">
    <location>
        <begin position="470"/>
        <end position="492"/>
    </location>
</feature>
<evidence type="ECO:0000256" key="6">
    <source>
        <dbReference type="ARBA" id="ARBA00023136"/>
    </source>
</evidence>
<feature type="transmembrane region" description="Helical" evidence="9">
    <location>
        <begin position="374"/>
        <end position="403"/>
    </location>
</feature>
<evidence type="ECO:0000256" key="2">
    <source>
        <dbReference type="ARBA" id="ARBA00022475"/>
    </source>
</evidence>
<comment type="subcellular location">
    <subcellularLocation>
        <location evidence="1">Cell membrane</location>
        <topology evidence="1">Multi-pass membrane protein</topology>
    </subcellularLocation>
</comment>
<dbReference type="AlphaFoldDB" id="A0A2N3XRQ9"/>
<dbReference type="InterPro" id="IPR016570">
    <property type="entry name" value="UCP010361"/>
</dbReference>
<feature type="transmembrane region" description="Helical" evidence="9">
    <location>
        <begin position="257"/>
        <end position="281"/>
    </location>
</feature>
<keyword evidence="3" id="KW-0808">Transferase</keyword>
<proteinExistence type="inferred from homology"/>
<dbReference type="InterPro" id="IPR018584">
    <property type="entry name" value="GT87"/>
</dbReference>
<dbReference type="Pfam" id="PF09594">
    <property type="entry name" value="GT87"/>
    <property type="match status" value="1"/>
</dbReference>
<evidence type="ECO:0000256" key="8">
    <source>
        <dbReference type="SAM" id="MobiDB-lite"/>
    </source>
</evidence>
<feature type="transmembrane region" description="Helical" evidence="9">
    <location>
        <begin position="178"/>
        <end position="198"/>
    </location>
</feature>
<gene>
    <name evidence="10" type="ORF">A8926_0841</name>
</gene>
<evidence type="ECO:0000256" key="5">
    <source>
        <dbReference type="ARBA" id="ARBA00022989"/>
    </source>
</evidence>
<dbReference type="EMBL" id="PJNB01000001">
    <property type="protein sequence ID" value="PKW13322.1"/>
    <property type="molecule type" value="Genomic_DNA"/>
</dbReference>
<keyword evidence="11" id="KW-1185">Reference proteome</keyword>
<dbReference type="GO" id="GO:0005886">
    <property type="term" value="C:plasma membrane"/>
    <property type="evidence" value="ECO:0007669"/>
    <property type="project" value="UniProtKB-SubCell"/>
</dbReference>
<accession>A0A2N3XRQ9</accession>
<dbReference type="STRING" id="994479.GCA_000194155_06231"/>
<feature type="transmembrane region" description="Helical" evidence="9">
    <location>
        <begin position="315"/>
        <end position="338"/>
    </location>
</feature>
<keyword evidence="4 9" id="KW-0812">Transmembrane</keyword>
<evidence type="ECO:0000256" key="4">
    <source>
        <dbReference type="ARBA" id="ARBA00022692"/>
    </source>
</evidence>
<name>A0A2N3XRQ9_SACSN</name>
<evidence type="ECO:0000256" key="9">
    <source>
        <dbReference type="SAM" id="Phobius"/>
    </source>
</evidence>
<evidence type="ECO:0000256" key="1">
    <source>
        <dbReference type="ARBA" id="ARBA00004651"/>
    </source>
</evidence>